<keyword evidence="2" id="KW-1185">Reference proteome</keyword>
<gene>
    <name evidence="1" type="ORF">MGAL_10B050528</name>
</gene>
<accession>A0A8B6GT43</accession>
<dbReference type="AlphaFoldDB" id="A0A8B6GT43"/>
<protein>
    <submittedName>
        <fullName evidence="1">Uncharacterized protein</fullName>
    </submittedName>
</protein>
<feature type="non-terminal residue" evidence="1">
    <location>
        <position position="1"/>
    </location>
</feature>
<comment type="caution">
    <text evidence="1">The sequence shown here is derived from an EMBL/GenBank/DDBJ whole genome shotgun (WGS) entry which is preliminary data.</text>
</comment>
<dbReference type="Proteomes" id="UP000596742">
    <property type="component" value="Unassembled WGS sequence"/>
</dbReference>
<dbReference type="OrthoDB" id="6063328at2759"/>
<evidence type="ECO:0000313" key="2">
    <source>
        <dbReference type="Proteomes" id="UP000596742"/>
    </source>
</evidence>
<sequence>MVIPIVFEEAIGQYILSVSKQYDYVFVGDRPEYTCSVNANVHFLIENPLKWERIKHDGSTLLISQLATVQPGLEHEYSVESKSTDNEVSFTLNFSQGVKKNYDGQWRCVLYDKFNILLAERKVEIHVIQLFDRMAFQLGNTTNDLLGIKPFPLSLEEGSYNSVCKTWGSNPAAAVKIYLDNTELIGNPQVAVVDTNDTGPPNVYNVEKRNTINLFSSDKNKILKCMSVVYNDTVMNEDISFKLHIYKHEEANPVIKCENVSAFNGDRHVSLTCYIKLDGIRCGDNIYWENLETGEKFKREGEGKSYWVVCKV</sequence>
<evidence type="ECO:0000313" key="1">
    <source>
        <dbReference type="EMBL" id="VDI69067.1"/>
    </source>
</evidence>
<proteinExistence type="predicted"/>
<name>A0A8B6GT43_MYTGA</name>
<dbReference type="EMBL" id="UYJE01008985">
    <property type="protein sequence ID" value="VDI69067.1"/>
    <property type="molecule type" value="Genomic_DNA"/>
</dbReference>
<organism evidence="1 2">
    <name type="scientific">Mytilus galloprovincialis</name>
    <name type="common">Mediterranean mussel</name>
    <dbReference type="NCBI Taxonomy" id="29158"/>
    <lineage>
        <taxon>Eukaryota</taxon>
        <taxon>Metazoa</taxon>
        <taxon>Spiralia</taxon>
        <taxon>Lophotrochozoa</taxon>
        <taxon>Mollusca</taxon>
        <taxon>Bivalvia</taxon>
        <taxon>Autobranchia</taxon>
        <taxon>Pteriomorphia</taxon>
        <taxon>Mytilida</taxon>
        <taxon>Mytiloidea</taxon>
        <taxon>Mytilidae</taxon>
        <taxon>Mytilinae</taxon>
        <taxon>Mytilus</taxon>
    </lineage>
</organism>
<reference evidence="1" key="1">
    <citation type="submission" date="2018-11" db="EMBL/GenBank/DDBJ databases">
        <authorList>
            <person name="Alioto T."/>
            <person name="Alioto T."/>
        </authorList>
    </citation>
    <scope>NUCLEOTIDE SEQUENCE</scope>
</reference>